<feature type="compositionally biased region" description="Basic and acidic residues" evidence="1">
    <location>
        <begin position="150"/>
        <end position="164"/>
    </location>
</feature>
<proteinExistence type="predicted"/>
<feature type="compositionally biased region" description="Polar residues" evidence="1">
    <location>
        <begin position="411"/>
        <end position="425"/>
    </location>
</feature>
<feature type="compositionally biased region" description="Polar residues" evidence="1">
    <location>
        <begin position="67"/>
        <end position="83"/>
    </location>
</feature>
<organism evidence="2 5">
    <name type="scientific">Venturia inaequalis</name>
    <name type="common">Apple scab fungus</name>
    <dbReference type="NCBI Taxonomy" id="5025"/>
    <lineage>
        <taxon>Eukaryota</taxon>
        <taxon>Fungi</taxon>
        <taxon>Dikarya</taxon>
        <taxon>Ascomycota</taxon>
        <taxon>Pezizomycotina</taxon>
        <taxon>Dothideomycetes</taxon>
        <taxon>Pleosporomycetidae</taxon>
        <taxon>Venturiales</taxon>
        <taxon>Venturiaceae</taxon>
        <taxon>Venturia</taxon>
    </lineage>
</organism>
<comment type="caution">
    <text evidence="2">The sequence shown here is derived from an EMBL/GenBank/DDBJ whole genome shotgun (WGS) entry which is preliminary data.</text>
</comment>
<feature type="region of interest" description="Disordered" evidence="1">
    <location>
        <begin position="136"/>
        <end position="356"/>
    </location>
</feature>
<feature type="region of interest" description="Disordered" evidence="1">
    <location>
        <begin position="407"/>
        <end position="464"/>
    </location>
</feature>
<dbReference type="EMBL" id="WNWS01000695">
    <property type="protein sequence ID" value="KAE9964402.1"/>
    <property type="molecule type" value="Genomic_DNA"/>
</dbReference>
<feature type="compositionally biased region" description="Low complexity" evidence="1">
    <location>
        <begin position="165"/>
        <end position="174"/>
    </location>
</feature>
<dbReference type="OrthoDB" id="4779541at2759"/>
<gene>
    <name evidence="3" type="ORF">BLS_000005</name>
    <name evidence="4" type="ORF">EG327_000504</name>
    <name evidence="2" type="ORF">EG328_010490</name>
</gene>
<feature type="compositionally biased region" description="Basic and acidic residues" evidence="1">
    <location>
        <begin position="251"/>
        <end position="261"/>
    </location>
</feature>
<keyword evidence="6" id="KW-1185">Reference proteome</keyword>
<feature type="compositionally biased region" description="Polar residues" evidence="1">
    <location>
        <begin position="1"/>
        <end position="10"/>
    </location>
</feature>
<protein>
    <submittedName>
        <fullName evidence="2">Uncharacterized protein</fullName>
    </submittedName>
</protein>
<accession>A0A8H3U764</accession>
<dbReference type="AlphaFoldDB" id="A0A8H3U764"/>
<dbReference type="EMBL" id="WNWQ01000001">
    <property type="protein sequence ID" value="KAE9986072.1"/>
    <property type="molecule type" value="Genomic_DNA"/>
</dbReference>
<dbReference type="Proteomes" id="UP000490939">
    <property type="component" value="Unassembled WGS sequence"/>
</dbReference>
<name>A0A8H3U764_VENIN</name>
<dbReference type="Proteomes" id="UP000447873">
    <property type="component" value="Unassembled WGS sequence"/>
</dbReference>
<feature type="compositionally biased region" description="Polar residues" evidence="1">
    <location>
        <begin position="303"/>
        <end position="324"/>
    </location>
</feature>
<feature type="compositionally biased region" description="Basic and acidic residues" evidence="1">
    <location>
        <begin position="22"/>
        <end position="31"/>
    </location>
</feature>
<dbReference type="EMBL" id="WNWR01000011">
    <property type="protein sequence ID" value="KAE9994222.1"/>
    <property type="molecule type" value="Genomic_DNA"/>
</dbReference>
<evidence type="ECO:0000256" key="1">
    <source>
        <dbReference type="SAM" id="MobiDB-lite"/>
    </source>
</evidence>
<evidence type="ECO:0000313" key="4">
    <source>
        <dbReference type="EMBL" id="KAE9994222.1"/>
    </source>
</evidence>
<evidence type="ECO:0000313" key="6">
    <source>
        <dbReference type="Proteomes" id="UP000490939"/>
    </source>
</evidence>
<sequence length="464" mass="50023">MASVQSQPQTETKKKSRLSNLFKKDKSHDIDASYAPDSAINAHSNTPIRQHDPDMLDPDSAYGGSDVGNSTESSRENVPTITKSDAVRQNMPTKQQFDTTSGRVITTTTTTTTTTVTTLSGDQISVPAGREVVVTKDETTTPHEMNARPLSKEIQEEELREHGRSSGQGHQYQGGSIGVGSGIAGNHSPPIPDRNLRRRSKSPNTLVAEQGNHTRRVSNDRHDGVVSPYGHHNFSYPARTPPPQGTVSPQRDGEQRGRLSYEDVPVPLVPGDMQGTRSRSNPRVPGPASFGTQDIASGAQGIDQGSYQPYRNGLGNTQNSSRSRPPTEPSLGQPGLNGQPAREQPAYGGERPQSTLQSLKFAAAGIHGAGETLRGALNSNIDRRTGASEGQLAKHNAVLERGRQEIETGHLQRQNNGSIGSSSVSETDELLHTPTQSPEKKRSSLRNVLRRKSRDLEGLGAVQE</sequence>
<evidence type="ECO:0000313" key="3">
    <source>
        <dbReference type="EMBL" id="KAE9986072.1"/>
    </source>
</evidence>
<evidence type="ECO:0000313" key="5">
    <source>
        <dbReference type="Proteomes" id="UP000447873"/>
    </source>
</evidence>
<feature type="compositionally biased region" description="Polar residues" evidence="1">
    <location>
        <begin position="90"/>
        <end position="100"/>
    </location>
</feature>
<evidence type="ECO:0000313" key="2">
    <source>
        <dbReference type="EMBL" id="KAE9964402.1"/>
    </source>
</evidence>
<dbReference type="Proteomes" id="UP000433883">
    <property type="component" value="Unassembled WGS sequence"/>
</dbReference>
<feature type="region of interest" description="Disordered" evidence="1">
    <location>
        <begin position="1"/>
        <end position="100"/>
    </location>
</feature>
<reference evidence="2 5" key="1">
    <citation type="submission" date="2018-12" db="EMBL/GenBank/DDBJ databases">
        <title>Venturia inaequalis Genome Resource.</title>
        <authorList>
            <person name="Lichtner F.J."/>
        </authorList>
    </citation>
    <scope>NUCLEOTIDE SEQUENCE [LARGE SCALE GENOMIC DNA]</scope>
    <source>
        <strain evidence="2 5">120213</strain>
        <strain evidence="3">Bline_iso_100314</strain>
        <strain evidence="4 6">DMI_063113</strain>
    </source>
</reference>